<keyword evidence="1" id="KW-1133">Transmembrane helix</keyword>
<gene>
    <name evidence="2" type="ORF">C3744_24930</name>
</gene>
<feature type="transmembrane region" description="Helical" evidence="1">
    <location>
        <begin position="52"/>
        <end position="73"/>
    </location>
</feature>
<name>A0A3D8WVP4_PRIMG</name>
<keyword evidence="1" id="KW-0812">Transmembrane</keyword>
<comment type="caution">
    <text evidence="2">The sequence shown here is derived from an EMBL/GenBank/DDBJ whole genome shotgun (WGS) entry which is preliminary data.</text>
</comment>
<sequence>MLIIIRNSLIIAVCLYLASVFLPEIMNVNETVAKYLFVIPVGIWGIKSKNKWWINLISFLLALIILIFSLDLLPESML</sequence>
<keyword evidence="1" id="KW-0472">Membrane</keyword>
<dbReference type="RefSeq" id="WP_116077659.1">
    <property type="nucleotide sequence ID" value="NZ_CP187636.1"/>
</dbReference>
<accession>A0A3D8WVP4</accession>
<organism evidence="2 3">
    <name type="scientific">Priestia megaterium</name>
    <name type="common">Bacillus megaterium</name>
    <dbReference type="NCBI Taxonomy" id="1404"/>
    <lineage>
        <taxon>Bacteria</taxon>
        <taxon>Bacillati</taxon>
        <taxon>Bacillota</taxon>
        <taxon>Bacilli</taxon>
        <taxon>Bacillales</taxon>
        <taxon>Bacillaceae</taxon>
        <taxon>Priestia</taxon>
    </lineage>
</organism>
<evidence type="ECO:0000313" key="2">
    <source>
        <dbReference type="EMBL" id="RDZ09282.1"/>
    </source>
</evidence>
<dbReference type="EMBL" id="PQWM01000037">
    <property type="protein sequence ID" value="RDZ09282.1"/>
    <property type="molecule type" value="Genomic_DNA"/>
</dbReference>
<proteinExistence type="predicted"/>
<reference evidence="2 3" key="1">
    <citation type="journal article" date="2018" name="Appl. Environ. Microbiol.">
        <title>Antimicrobial susceptibility testing and tentative epidemiological cut-off values of five Bacillus species relevant for use as animal feed additives or for plant protection.</title>
        <authorList>
            <person name="Agerso Y."/>
            <person name="Stuer-Lauridsen B."/>
            <person name="Bjerre K."/>
            <person name="Jensen M.G."/>
            <person name="Johansen E."/>
            <person name="Bennedsen M."/>
            <person name="Brockmann E."/>
            <person name="Nielsen B."/>
        </authorList>
    </citation>
    <scope>NUCLEOTIDE SEQUENCE [LARGE SCALE GENOMIC DNA]</scope>
    <source>
        <strain evidence="2 3">CHCC20162</strain>
    </source>
</reference>
<feature type="transmembrane region" description="Helical" evidence="1">
    <location>
        <begin position="7"/>
        <end position="26"/>
    </location>
</feature>
<evidence type="ECO:0000313" key="3">
    <source>
        <dbReference type="Proteomes" id="UP000256519"/>
    </source>
</evidence>
<dbReference type="Proteomes" id="UP000256519">
    <property type="component" value="Unassembled WGS sequence"/>
</dbReference>
<dbReference type="AlphaFoldDB" id="A0A3D8WVP4"/>
<evidence type="ECO:0000256" key="1">
    <source>
        <dbReference type="SAM" id="Phobius"/>
    </source>
</evidence>
<protein>
    <submittedName>
        <fullName evidence="2">Uncharacterized protein</fullName>
    </submittedName>
</protein>